<dbReference type="CDD" id="cd11644">
    <property type="entry name" value="Precorrin-6Y-MT"/>
    <property type="match status" value="1"/>
</dbReference>
<comment type="caution">
    <text evidence="7">The sequence shown here is derived from an EMBL/GenBank/DDBJ whole genome shotgun (WGS) entry which is preliminary data.</text>
</comment>
<keyword evidence="4" id="KW-0808">Transferase</keyword>
<protein>
    <submittedName>
        <fullName evidence="7">Precorrin-6Y C5,15-methyltransferase (Decarboxylating)</fullName>
    </submittedName>
</protein>
<dbReference type="SUPFAM" id="SSF53790">
    <property type="entry name" value="Tetrapyrrole methylase"/>
    <property type="match status" value="1"/>
</dbReference>
<accession>A0ABT1JPE4</accession>
<keyword evidence="5" id="KW-0949">S-adenosyl-L-methionine</keyword>
<reference evidence="7 8" key="1">
    <citation type="submission" date="2022-06" db="EMBL/GenBank/DDBJ databases">
        <title>Genomic Encyclopedia of Type Strains, Phase I: the one thousand microbial genomes (KMG-I) project.</title>
        <authorList>
            <person name="Kyrpides N."/>
        </authorList>
    </citation>
    <scope>NUCLEOTIDE SEQUENCE [LARGE SCALE GENOMIC DNA]</scope>
    <source>
        <strain evidence="7 8">DSM 43889</strain>
    </source>
</reference>
<keyword evidence="8" id="KW-1185">Reference proteome</keyword>
<dbReference type="InterPro" id="IPR000878">
    <property type="entry name" value="4pyrrol_Mease"/>
</dbReference>
<dbReference type="InterPro" id="IPR014777">
    <property type="entry name" value="4pyrrole_Mease_sub1"/>
</dbReference>
<dbReference type="InterPro" id="IPR050714">
    <property type="entry name" value="Cobalamin_biosynth_MTase"/>
</dbReference>
<dbReference type="CDD" id="cd02440">
    <property type="entry name" value="AdoMet_MTases"/>
    <property type="match status" value="1"/>
</dbReference>
<dbReference type="PANTHER" id="PTHR43182">
    <property type="entry name" value="COBALT-PRECORRIN-6B C(15)-METHYLTRANSFERASE (DECARBOXYLATING)"/>
    <property type="match status" value="1"/>
</dbReference>
<dbReference type="InterPro" id="IPR012818">
    <property type="entry name" value="CbiE"/>
</dbReference>
<dbReference type="EMBL" id="AUBJ02000001">
    <property type="protein sequence ID" value="MCP2334398.1"/>
    <property type="molecule type" value="Genomic_DNA"/>
</dbReference>
<evidence type="ECO:0000259" key="6">
    <source>
        <dbReference type="Pfam" id="PF00590"/>
    </source>
</evidence>
<dbReference type="Gene3D" id="3.40.50.150">
    <property type="entry name" value="Vaccinia Virus protein VP39"/>
    <property type="match status" value="1"/>
</dbReference>
<comment type="pathway">
    <text evidence="1">Cofactor biosynthesis; adenosylcobalamin biosynthesis.</text>
</comment>
<proteinExistence type="predicted"/>
<dbReference type="SUPFAM" id="SSF53335">
    <property type="entry name" value="S-adenosyl-L-methionine-dependent methyltransferases"/>
    <property type="match status" value="1"/>
</dbReference>
<evidence type="ECO:0000256" key="5">
    <source>
        <dbReference type="ARBA" id="ARBA00022691"/>
    </source>
</evidence>
<dbReference type="Gene3D" id="3.40.1010.10">
    <property type="entry name" value="Cobalt-precorrin-4 Transmethylase, Domain 1"/>
    <property type="match status" value="1"/>
</dbReference>
<evidence type="ECO:0000256" key="4">
    <source>
        <dbReference type="ARBA" id="ARBA00022679"/>
    </source>
</evidence>
<evidence type="ECO:0000256" key="3">
    <source>
        <dbReference type="ARBA" id="ARBA00022603"/>
    </source>
</evidence>
<dbReference type="InterPro" id="IPR014776">
    <property type="entry name" value="4pyrrole_Mease_sub2"/>
</dbReference>
<organism evidence="7 8">
    <name type="scientific">Actinoalloteichus caeruleus DSM 43889</name>
    <dbReference type="NCBI Taxonomy" id="1120930"/>
    <lineage>
        <taxon>Bacteria</taxon>
        <taxon>Bacillati</taxon>
        <taxon>Actinomycetota</taxon>
        <taxon>Actinomycetes</taxon>
        <taxon>Pseudonocardiales</taxon>
        <taxon>Pseudonocardiaceae</taxon>
        <taxon>Actinoalloteichus</taxon>
        <taxon>Actinoalloteichus cyanogriseus</taxon>
    </lineage>
</organism>
<evidence type="ECO:0000313" key="7">
    <source>
        <dbReference type="EMBL" id="MCP2334398.1"/>
    </source>
</evidence>
<evidence type="ECO:0000256" key="2">
    <source>
        <dbReference type="ARBA" id="ARBA00022573"/>
    </source>
</evidence>
<dbReference type="PANTHER" id="PTHR43182:SF1">
    <property type="entry name" value="COBALT-PRECORRIN-7 C(5)-METHYLTRANSFERASE"/>
    <property type="match status" value="1"/>
</dbReference>
<dbReference type="RefSeq" id="WP_035292732.1">
    <property type="nucleotide sequence ID" value="NZ_AUBJ02000001.1"/>
</dbReference>
<keyword evidence="3" id="KW-0489">Methyltransferase</keyword>
<evidence type="ECO:0000313" key="8">
    <source>
        <dbReference type="Proteomes" id="UP000791080"/>
    </source>
</evidence>
<name>A0ABT1JPE4_ACTCY</name>
<dbReference type="Pfam" id="PF00590">
    <property type="entry name" value="TP_methylase"/>
    <property type="match status" value="1"/>
</dbReference>
<sequence>MTVTVIGIDGGALPPAAAARLEGARMVVGASRLLDRHAPTGTRTVELGPWEPVVRELRALGEQAHAVVLAEGDPGFFGLVRTLREHGLRPEVIPGTTSVQRLAAELGRPWDDLPIVTAGGRDLRRALNVCRARPSVAVLTATGAGPAEIGAGLRGWRRTLVVVEDPGTEDQRVSTVDPAGAAARRWREPNLLFSLADPEGPGEPTWLAGAASATTGIGAQGWALPEDTFSQRPGLVSRAELRALALARLGPAPGCLVWDVCAGSGAVSVEAARLGAAVISIDHDPVQCARIIANAAALGVEPRVVEGVVPDAFADLPQPDAVFVGGGGAEVVRAVAAVGAPRVVVSLSTSDLIGPTRTILANTGYQVEGRQLAVSRMVSTAQGLTRFVAEDPSFLVWATSTPSRTG</sequence>
<evidence type="ECO:0000256" key="1">
    <source>
        <dbReference type="ARBA" id="ARBA00004953"/>
    </source>
</evidence>
<feature type="domain" description="Tetrapyrrole methylase" evidence="6">
    <location>
        <begin position="11"/>
        <end position="174"/>
    </location>
</feature>
<dbReference type="InterPro" id="IPR035996">
    <property type="entry name" value="4pyrrol_Methylase_sf"/>
</dbReference>
<dbReference type="NCBIfam" id="TIGR02467">
    <property type="entry name" value="CbiE"/>
    <property type="match status" value="1"/>
</dbReference>
<dbReference type="Proteomes" id="UP000791080">
    <property type="component" value="Unassembled WGS sequence"/>
</dbReference>
<dbReference type="InterPro" id="IPR029063">
    <property type="entry name" value="SAM-dependent_MTases_sf"/>
</dbReference>
<dbReference type="Gene3D" id="3.30.950.10">
    <property type="entry name" value="Methyltransferase, Cobalt-precorrin-4 Transmethylase, Domain 2"/>
    <property type="match status" value="1"/>
</dbReference>
<gene>
    <name evidence="7" type="ORF">G443_004668</name>
</gene>
<keyword evidence="2" id="KW-0169">Cobalamin biosynthesis</keyword>